<gene>
    <name evidence="3" type="ORF">CO161_04690</name>
</gene>
<feature type="non-terminal residue" evidence="3">
    <location>
        <position position="1"/>
    </location>
</feature>
<protein>
    <recommendedName>
        <fullName evidence="2">Bacterial sugar transferase domain-containing protein</fullName>
    </recommendedName>
</protein>
<dbReference type="EMBL" id="PFWH01000153">
    <property type="protein sequence ID" value="PJA62775.1"/>
    <property type="molecule type" value="Genomic_DNA"/>
</dbReference>
<name>A0A2M7YIH7_9BACT</name>
<dbReference type="PANTHER" id="PTHR30576">
    <property type="entry name" value="COLANIC BIOSYNTHESIS UDP-GLUCOSE LIPID CARRIER TRANSFERASE"/>
    <property type="match status" value="1"/>
</dbReference>
<reference evidence="4" key="1">
    <citation type="submission" date="2017-09" db="EMBL/GenBank/DDBJ databases">
        <title>Depth-based differentiation of microbial function through sediment-hosted aquifers and enrichment of novel symbionts in the deep terrestrial subsurface.</title>
        <authorList>
            <person name="Probst A.J."/>
            <person name="Ladd B."/>
            <person name="Jarett J.K."/>
            <person name="Geller-Mcgrath D.E."/>
            <person name="Sieber C.M.K."/>
            <person name="Emerson J.B."/>
            <person name="Anantharaman K."/>
            <person name="Thomas B.C."/>
            <person name="Malmstrom R."/>
            <person name="Stieglmeier M."/>
            <person name="Klingl A."/>
            <person name="Woyke T."/>
            <person name="Ryan C.M."/>
            <person name="Banfield J.F."/>
        </authorList>
    </citation>
    <scope>NUCLEOTIDE SEQUENCE [LARGE SCALE GENOMIC DNA]</scope>
</reference>
<feature type="domain" description="Bacterial sugar transferase" evidence="2">
    <location>
        <begin position="1"/>
        <end position="78"/>
    </location>
</feature>
<evidence type="ECO:0000256" key="1">
    <source>
        <dbReference type="ARBA" id="ARBA00006464"/>
    </source>
</evidence>
<evidence type="ECO:0000259" key="2">
    <source>
        <dbReference type="Pfam" id="PF02397"/>
    </source>
</evidence>
<dbReference type="Proteomes" id="UP000229026">
    <property type="component" value="Unassembled WGS sequence"/>
</dbReference>
<organism evidence="3 4">
    <name type="scientific">Candidatus Portnoybacteria bacterium CG_4_9_14_3_um_filter_44_9</name>
    <dbReference type="NCBI Taxonomy" id="1974806"/>
    <lineage>
        <taxon>Bacteria</taxon>
        <taxon>Candidatus Portnoyibacteriota</taxon>
    </lineage>
</organism>
<dbReference type="AlphaFoldDB" id="A0A2M7YIH7"/>
<dbReference type="PANTHER" id="PTHR30576:SF0">
    <property type="entry name" value="UNDECAPRENYL-PHOSPHATE N-ACETYLGALACTOSAMINYL 1-PHOSPHATE TRANSFERASE-RELATED"/>
    <property type="match status" value="1"/>
</dbReference>
<evidence type="ECO:0000313" key="3">
    <source>
        <dbReference type="EMBL" id="PJA62775.1"/>
    </source>
</evidence>
<comment type="caution">
    <text evidence="3">The sequence shown here is derived from an EMBL/GenBank/DDBJ whole genome shotgun (WGS) entry which is preliminary data.</text>
</comment>
<dbReference type="InterPro" id="IPR003362">
    <property type="entry name" value="Bact_transf"/>
</dbReference>
<dbReference type="Pfam" id="PF02397">
    <property type="entry name" value="Bac_transf"/>
    <property type="match status" value="1"/>
</dbReference>
<accession>A0A2M7YIH7</accession>
<proteinExistence type="inferred from homology"/>
<sequence length="84" mass="9613">GEMSLVGPRPHMPKEVSQYQKHQMKVFNIKPGITGLGQISGRSDIDFEDEAKLDIYYIENWSSGLDIKIMFKTPFVVLFGRHKS</sequence>
<dbReference type="GO" id="GO:0016780">
    <property type="term" value="F:phosphotransferase activity, for other substituted phosphate groups"/>
    <property type="evidence" value="ECO:0007669"/>
    <property type="project" value="TreeGrafter"/>
</dbReference>
<comment type="similarity">
    <text evidence="1">Belongs to the bacterial sugar transferase family.</text>
</comment>
<evidence type="ECO:0000313" key="4">
    <source>
        <dbReference type="Proteomes" id="UP000229026"/>
    </source>
</evidence>